<accession>A4L232</accession>
<sequence length="346" mass="40092">MDTFVEKLTQNIIDYCCDGDESVRVHAGVFAFFCLKIKKEPYKRCFLAIQKPGAKAIFKKLLSCRTGTLDGESRMIGIDFSSRNISTSIQENLDVKHCCKKNENKKNTVLTFPHSPVKADILYFDEHYVRIRFFSENFQKTFLNEFESTCTVIKVNEKLDTRIWELYIEKNIAPKKIKQMTFDIINILDKLNCVIIYCTELKIFDYDILLFISNFIKFYYCSLYNKLCFDPKTFEELQETTFLFIKCFSFLDIYNLRLDPNVSNCAIKNLSSLTPATHGPLAVVQGERPKVNLKKIITTCGPEYIHVIEGTRSLLSTLNRVDCGSESNYLEIITKININECKKNII</sequence>
<evidence type="ECO:0000313" key="1">
    <source>
        <dbReference type="EMBL" id="ABO45402.1"/>
    </source>
</evidence>
<dbReference type="GeneID" id="4960806"/>
<dbReference type="EMBL" id="EF203088">
    <property type="protein sequence ID" value="ABO45402.1"/>
    <property type="molecule type" value="Genomic_DNA"/>
</dbReference>
<keyword evidence="2" id="KW-1185">Reference proteome</keyword>
<protein>
    <submittedName>
        <fullName evidence="1">Uncharacterized protein</fullName>
    </submittedName>
</protein>
<name>A4L232_9VIRU</name>
<proteinExistence type="predicted"/>
<reference evidence="1 2" key="1">
    <citation type="journal article" date="2007" name="J. Virol.">
        <title>The genome of Gryllus bimaculatus nudivirus indicates an ancient diversification of baculovirus-related nonoccluded nudiviruses of insects.</title>
        <authorList>
            <person name="Wang Y."/>
            <person name="Kleespies R.G."/>
            <person name="Huger A.M."/>
            <person name="Jehle J.A."/>
        </authorList>
    </citation>
    <scope>NUCLEOTIDE SEQUENCE [LARGE SCALE GENOMIC DNA]</scope>
</reference>
<dbReference type="RefSeq" id="YP_001111336.1">
    <property type="nucleotide sequence ID" value="NC_009240.1"/>
</dbReference>
<organism evidence="1 2">
    <name type="scientific">Gryllus bimaculatus nudivirus</name>
    <dbReference type="NCBI Taxonomy" id="432587"/>
    <lineage>
        <taxon>Viruses</taxon>
        <taxon>Viruses incertae sedis</taxon>
        <taxon>Naldaviricetes</taxon>
        <taxon>Lefavirales</taxon>
        <taxon>Nudiviridae</taxon>
        <taxon>Alphanudivirus</taxon>
        <taxon>Alphanudivirus grybimaculati</taxon>
    </lineage>
</organism>
<evidence type="ECO:0000313" key="2">
    <source>
        <dbReference type="Proteomes" id="UP000203733"/>
    </source>
</evidence>
<dbReference type="KEGG" id="vg:4960806"/>
<dbReference type="Proteomes" id="UP000203733">
    <property type="component" value="Segment"/>
</dbReference>